<dbReference type="EMBL" id="CP112998">
    <property type="protein sequence ID" value="WAC14957.1"/>
    <property type="molecule type" value="Genomic_DNA"/>
</dbReference>
<proteinExistence type="predicted"/>
<accession>A0A9E8SS54</accession>
<dbReference type="AlphaFoldDB" id="A0A9E8SS54"/>
<protein>
    <submittedName>
        <fullName evidence="1">Uncharacterized protein</fullName>
    </submittedName>
</protein>
<gene>
    <name evidence="1" type="ORF">ON006_13525</name>
</gene>
<dbReference type="RefSeq" id="WP_244820324.1">
    <property type="nucleotide sequence ID" value="NZ_CP112998.1"/>
</dbReference>
<dbReference type="Proteomes" id="UP001164653">
    <property type="component" value="Chromosome"/>
</dbReference>
<name>A0A9E8SS54_9BACT</name>
<evidence type="ECO:0000313" key="1">
    <source>
        <dbReference type="EMBL" id="WAC14957.1"/>
    </source>
</evidence>
<dbReference type="KEGG" id="dpf:ON006_13525"/>
<reference evidence="1" key="1">
    <citation type="submission" date="2022-11" db="EMBL/GenBank/DDBJ databases">
        <title>Dyadobacter pollutisoli sp. nov., isolated from plastic dumped soil.</title>
        <authorList>
            <person name="Kim J.M."/>
            <person name="Kim K.R."/>
            <person name="Lee J.K."/>
            <person name="Hao L."/>
            <person name="Jeon C.O."/>
        </authorList>
    </citation>
    <scope>NUCLEOTIDE SEQUENCE</scope>
    <source>
        <strain evidence="1">U1</strain>
    </source>
</reference>
<dbReference type="PROSITE" id="PS51257">
    <property type="entry name" value="PROKAR_LIPOPROTEIN"/>
    <property type="match status" value="1"/>
</dbReference>
<evidence type="ECO:0000313" key="2">
    <source>
        <dbReference type="Proteomes" id="UP001164653"/>
    </source>
</evidence>
<sequence>MKFRDVNREYISGLLFTLAVVLTLSTSSCSRKLVFKESAIVPAAQGNVKVKKDKNENYAIDLSVRHLSPPERLIQSRDTYVLWADTERNGIKNLGQIKSRHGIFSKGLKSDLKTVSTFEPRNFFITAERAADIPFPEGQVVLTTD</sequence>
<organism evidence="1 2">
    <name type="scientific">Dyadobacter pollutisoli</name>
    <dbReference type="NCBI Taxonomy" id="2910158"/>
    <lineage>
        <taxon>Bacteria</taxon>
        <taxon>Pseudomonadati</taxon>
        <taxon>Bacteroidota</taxon>
        <taxon>Cytophagia</taxon>
        <taxon>Cytophagales</taxon>
        <taxon>Spirosomataceae</taxon>
        <taxon>Dyadobacter</taxon>
    </lineage>
</organism>
<keyword evidence="2" id="KW-1185">Reference proteome</keyword>